<keyword evidence="2" id="KW-0479">Metal-binding</keyword>
<comment type="caution">
    <text evidence="11">The sequence shown here is derived from an EMBL/GenBank/DDBJ whole genome shotgun (WGS) entry which is preliminary data.</text>
</comment>
<keyword evidence="4 9" id="KW-0863">Zinc-finger</keyword>
<evidence type="ECO:0000256" key="3">
    <source>
        <dbReference type="ARBA" id="ARBA00022737"/>
    </source>
</evidence>
<dbReference type="EMBL" id="BMAV01002071">
    <property type="protein sequence ID" value="GFY40740.1"/>
    <property type="molecule type" value="Genomic_DNA"/>
</dbReference>
<dbReference type="Gene3D" id="3.30.160.60">
    <property type="entry name" value="Classic Zinc Finger"/>
    <property type="match status" value="3"/>
</dbReference>
<organism evidence="11 12">
    <name type="scientific">Trichonephila inaurata madagascariensis</name>
    <dbReference type="NCBI Taxonomy" id="2747483"/>
    <lineage>
        <taxon>Eukaryota</taxon>
        <taxon>Metazoa</taxon>
        <taxon>Ecdysozoa</taxon>
        <taxon>Arthropoda</taxon>
        <taxon>Chelicerata</taxon>
        <taxon>Arachnida</taxon>
        <taxon>Araneae</taxon>
        <taxon>Araneomorphae</taxon>
        <taxon>Entelegynae</taxon>
        <taxon>Araneoidea</taxon>
        <taxon>Nephilidae</taxon>
        <taxon>Trichonephila</taxon>
        <taxon>Trichonephila inaurata</taxon>
    </lineage>
</organism>
<feature type="domain" description="C2H2-type" evidence="10">
    <location>
        <begin position="52"/>
        <end position="79"/>
    </location>
</feature>
<comment type="subcellular location">
    <subcellularLocation>
        <location evidence="1">Nucleus</location>
    </subcellularLocation>
</comment>
<sequence length="132" mass="15221">MIHSGLLESILNHQILSKRSDNDSQNCGDSDGVITLDLPVSFQSDDRSNMNYQCDVCSYSSKFYGNLKRHYLIHTGQKPYVCNFCGKSFNQKVTLTTHIRLHTGERPYSCEKCPLRFYNRASLVRHVYKHAK</sequence>
<accession>A0A8X7BR67</accession>
<dbReference type="FunFam" id="3.30.160.60:FF:000060">
    <property type="entry name" value="zinc finger protein 436"/>
    <property type="match status" value="1"/>
</dbReference>
<dbReference type="PANTHER" id="PTHR24394:SF44">
    <property type="entry name" value="ZINC FINGER PROTEIN 271-LIKE"/>
    <property type="match status" value="1"/>
</dbReference>
<dbReference type="InterPro" id="IPR013087">
    <property type="entry name" value="Znf_C2H2_type"/>
</dbReference>
<name>A0A8X7BR67_9ARAC</name>
<proteinExistence type="predicted"/>
<dbReference type="PROSITE" id="PS50157">
    <property type="entry name" value="ZINC_FINGER_C2H2_2"/>
    <property type="match status" value="3"/>
</dbReference>
<evidence type="ECO:0000256" key="5">
    <source>
        <dbReference type="ARBA" id="ARBA00022833"/>
    </source>
</evidence>
<dbReference type="Pfam" id="PF13465">
    <property type="entry name" value="zf-H2C2_2"/>
    <property type="match status" value="1"/>
</dbReference>
<protein>
    <recommendedName>
        <fullName evidence="10">C2H2-type domain-containing protein</fullName>
    </recommendedName>
</protein>
<keyword evidence="6" id="KW-0805">Transcription regulation</keyword>
<dbReference type="AlphaFoldDB" id="A0A8X7BR67"/>
<feature type="domain" description="C2H2-type" evidence="10">
    <location>
        <begin position="108"/>
        <end position="132"/>
    </location>
</feature>
<evidence type="ECO:0000256" key="2">
    <source>
        <dbReference type="ARBA" id="ARBA00022723"/>
    </source>
</evidence>
<evidence type="ECO:0000256" key="6">
    <source>
        <dbReference type="ARBA" id="ARBA00023015"/>
    </source>
</evidence>
<evidence type="ECO:0000313" key="12">
    <source>
        <dbReference type="Proteomes" id="UP000886998"/>
    </source>
</evidence>
<evidence type="ECO:0000256" key="4">
    <source>
        <dbReference type="ARBA" id="ARBA00022771"/>
    </source>
</evidence>
<dbReference type="Pfam" id="PF00096">
    <property type="entry name" value="zf-C2H2"/>
    <property type="match status" value="1"/>
</dbReference>
<dbReference type="SUPFAM" id="SSF57667">
    <property type="entry name" value="beta-beta-alpha zinc fingers"/>
    <property type="match status" value="2"/>
</dbReference>
<dbReference type="OrthoDB" id="6408888at2759"/>
<dbReference type="SMART" id="SM00355">
    <property type="entry name" value="ZnF_C2H2"/>
    <property type="match status" value="3"/>
</dbReference>
<dbReference type="FunFam" id="3.30.160.60:FF:000065">
    <property type="entry name" value="B-cell CLL/lymphoma 6, member B"/>
    <property type="match status" value="1"/>
</dbReference>
<evidence type="ECO:0000256" key="7">
    <source>
        <dbReference type="ARBA" id="ARBA00023163"/>
    </source>
</evidence>
<feature type="domain" description="C2H2-type" evidence="10">
    <location>
        <begin position="80"/>
        <end position="107"/>
    </location>
</feature>
<reference evidence="11" key="1">
    <citation type="submission" date="2020-08" db="EMBL/GenBank/DDBJ databases">
        <title>Multicomponent nature underlies the extraordinary mechanical properties of spider dragline silk.</title>
        <authorList>
            <person name="Kono N."/>
            <person name="Nakamura H."/>
            <person name="Mori M."/>
            <person name="Yoshida Y."/>
            <person name="Ohtoshi R."/>
            <person name="Malay A.D."/>
            <person name="Moran D.A.P."/>
            <person name="Tomita M."/>
            <person name="Numata K."/>
            <person name="Arakawa K."/>
        </authorList>
    </citation>
    <scope>NUCLEOTIDE SEQUENCE</scope>
</reference>
<evidence type="ECO:0000256" key="1">
    <source>
        <dbReference type="ARBA" id="ARBA00004123"/>
    </source>
</evidence>
<keyword evidence="12" id="KW-1185">Reference proteome</keyword>
<keyword evidence="5" id="KW-0862">Zinc</keyword>
<evidence type="ECO:0000256" key="9">
    <source>
        <dbReference type="PROSITE-ProRule" id="PRU00042"/>
    </source>
</evidence>
<dbReference type="PANTHER" id="PTHR24394">
    <property type="entry name" value="ZINC FINGER PROTEIN"/>
    <property type="match status" value="1"/>
</dbReference>
<evidence type="ECO:0000256" key="8">
    <source>
        <dbReference type="ARBA" id="ARBA00023242"/>
    </source>
</evidence>
<dbReference type="InterPro" id="IPR036236">
    <property type="entry name" value="Znf_C2H2_sf"/>
</dbReference>
<keyword evidence="7" id="KW-0804">Transcription</keyword>
<evidence type="ECO:0000313" key="11">
    <source>
        <dbReference type="EMBL" id="GFY40740.1"/>
    </source>
</evidence>
<evidence type="ECO:0000259" key="10">
    <source>
        <dbReference type="PROSITE" id="PS50157"/>
    </source>
</evidence>
<gene>
    <name evidence="11" type="ORF">TNIN_292891</name>
</gene>
<dbReference type="PROSITE" id="PS00028">
    <property type="entry name" value="ZINC_FINGER_C2H2_1"/>
    <property type="match status" value="2"/>
</dbReference>
<dbReference type="GO" id="GO:0000981">
    <property type="term" value="F:DNA-binding transcription factor activity, RNA polymerase II-specific"/>
    <property type="evidence" value="ECO:0007669"/>
    <property type="project" value="TreeGrafter"/>
</dbReference>
<dbReference type="Proteomes" id="UP000886998">
    <property type="component" value="Unassembled WGS sequence"/>
</dbReference>
<keyword evidence="3" id="KW-0677">Repeat</keyword>
<dbReference type="GO" id="GO:0008270">
    <property type="term" value="F:zinc ion binding"/>
    <property type="evidence" value="ECO:0007669"/>
    <property type="project" value="UniProtKB-KW"/>
</dbReference>
<dbReference type="GO" id="GO:0005634">
    <property type="term" value="C:nucleus"/>
    <property type="evidence" value="ECO:0007669"/>
    <property type="project" value="UniProtKB-SubCell"/>
</dbReference>
<keyword evidence="8" id="KW-0539">Nucleus</keyword>